<dbReference type="PANTHER" id="PTHR33987:SF1">
    <property type="entry name" value="CALCINEURIN-LIKE METALLO-PHOSPHOESTERASE SUPERFAMILY PROTEIN"/>
    <property type="match status" value="1"/>
</dbReference>
<dbReference type="eggNOG" id="COG3540">
    <property type="taxonomic scope" value="Bacteria"/>
</dbReference>
<dbReference type="InterPro" id="IPR029052">
    <property type="entry name" value="Metallo-depent_PP-like"/>
</dbReference>
<accession>W8EVS9</accession>
<keyword evidence="4" id="KW-1185">Reference proteome</keyword>
<evidence type="ECO:0000313" key="3">
    <source>
        <dbReference type="EMBL" id="AHJ96633.1"/>
    </source>
</evidence>
<dbReference type="AlphaFoldDB" id="W8EVS9"/>
<feature type="signal peptide" evidence="1">
    <location>
        <begin position="1"/>
        <end position="23"/>
    </location>
</feature>
<sequence length="346" mass="39270">MKTTARGLLAAGLLLLGQPVARAQSTAPAPTPAAELRLAFGSCNRHDLPQPLWDDIAHNQPQVWIWLGDNIYGDSDDPAVLRAKYQAQFDQPGYRQLREQGTRIIGTWDDHDYGRNDGDKNYPFKAQNQQLALDFLQEPADSPRRQQAGIYASYEYAVGRRKVKVILLDDRYFQDPLFRDSALVYRPNPTGDVLGEAQWQWLRQQLQNSDADAHIIGSGIQFLPQEHRFEKWANFPAARQRLLRLFAETQPKGLLLVSGDRHIGEMSKVSVPGLKQPVYEVTSSGLTHPATQNTSETNHYRVGPLVNEKHYALFRFRPRGRRLAVTASLRGDDGKVFYTEKIKLNR</sequence>
<reference evidence="3 4" key="1">
    <citation type="submission" date="2014-01" db="EMBL/GenBank/DDBJ databases">
        <title>Complete genome sequence of ionizing-radiation resistance bacterium Hymenobacter swuensis DY53.</title>
        <authorList>
            <person name="Jung J.-H."/>
            <person name="Jeong S.-W."/>
            <person name="Joe M.-H."/>
            <person name="Cho y.-j."/>
            <person name="Kim M.-K."/>
            <person name="Lim S.-Y."/>
        </authorList>
    </citation>
    <scope>NUCLEOTIDE SEQUENCE [LARGE SCALE GENOMIC DNA]</scope>
    <source>
        <strain evidence="3 4">DY53</strain>
    </source>
</reference>
<feature type="chain" id="PRO_5004907893" description="PhoD-like phosphatase metallophosphatase domain-containing protein" evidence="1">
    <location>
        <begin position="24"/>
        <end position="346"/>
    </location>
</feature>
<organism evidence="3 4">
    <name type="scientific">Hymenobacter swuensis DY53</name>
    <dbReference type="NCBI Taxonomy" id="1227739"/>
    <lineage>
        <taxon>Bacteria</taxon>
        <taxon>Pseudomonadati</taxon>
        <taxon>Bacteroidota</taxon>
        <taxon>Cytophagia</taxon>
        <taxon>Cytophagales</taxon>
        <taxon>Hymenobacteraceae</taxon>
        <taxon>Hymenobacter</taxon>
    </lineage>
</organism>
<evidence type="ECO:0000313" key="4">
    <source>
        <dbReference type="Proteomes" id="UP000019423"/>
    </source>
</evidence>
<dbReference type="Gene3D" id="3.60.21.70">
    <property type="entry name" value="PhoD-like phosphatase"/>
    <property type="match status" value="1"/>
</dbReference>
<proteinExistence type="predicted"/>
<name>W8EVS9_9BACT</name>
<dbReference type="InterPro" id="IPR038607">
    <property type="entry name" value="PhoD-like_sf"/>
</dbReference>
<dbReference type="PANTHER" id="PTHR33987">
    <property type="entry name" value="CALCINEURIN-LIKE METALLO-PHOSPHOESTERASE SUPERFAMILY PROTEIN"/>
    <property type="match status" value="1"/>
</dbReference>
<dbReference type="Pfam" id="PF09423">
    <property type="entry name" value="PhoD"/>
    <property type="match status" value="1"/>
</dbReference>
<protein>
    <recommendedName>
        <fullName evidence="2">PhoD-like phosphatase metallophosphatase domain-containing protein</fullName>
    </recommendedName>
</protein>
<dbReference type="SUPFAM" id="SSF56300">
    <property type="entry name" value="Metallo-dependent phosphatases"/>
    <property type="match status" value="1"/>
</dbReference>
<dbReference type="EMBL" id="CP007145">
    <property type="protein sequence ID" value="AHJ96633.1"/>
    <property type="molecule type" value="Genomic_DNA"/>
</dbReference>
<gene>
    <name evidence="3" type="ORF">Hsw_1038</name>
</gene>
<feature type="domain" description="PhoD-like phosphatase metallophosphatase" evidence="2">
    <location>
        <begin position="39"/>
        <end position="300"/>
    </location>
</feature>
<dbReference type="OrthoDB" id="9763616at2"/>
<dbReference type="InterPro" id="IPR018946">
    <property type="entry name" value="PhoD-like_MPP"/>
</dbReference>
<dbReference type="RefSeq" id="WP_044001291.1">
    <property type="nucleotide sequence ID" value="NZ_CP007145.1"/>
</dbReference>
<dbReference type="CDD" id="cd07389">
    <property type="entry name" value="MPP_PhoD"/>
    <property type="match status" value="1"/>
</dbReference>
<dbReference type="HOGENOM" id="CLU_041740_0_0_10"/>
<dbReference type="PATRIC" id="fig|1227739.3.peg.1283"/>
<dbReference type="STRING" id="1227739.Hsw_1038"/>
<keyword evidence="1" id="KW-0732">Signal</keyword>
<evidence type="ECO:0000259" key="2">
    <source>
        <dbReference type="Pfam" id="PF09423"/>
    </source>
</evidence>
<dbReference type="KEGG" id="hsw:Hsw_1038"/>
<dbReference type="Proteomes" id="UP000019423">
    <property type="component" value="Chromosome"/>
</dbReference>
<evidence type="ECO:0000256" key="1">
    <source>
        <dbReference type="SAM" id="SignalP"/>
    </source>
</evidence>